<dbReference type="InterPro" id="IPR016192">
    <property type="entry name" value="APOBEC/CMP_deaminase_Zn-bd"/>
</dbReference>
<gene>
    <name evidence="20" type="ORF">MTY_1985</name>
</gene>
<feature type="binding site" evidence="17">
    <location>
        <position position="186"/>
    </location>
    <ligand>
        <name>substrate</name>
    </ligand>
</feature>
<dbReference type="FunFam" id="3.40.140.10:FF:000025">
    <property type="entry name" value="Riboflavin biosynthesis protein RibD"/>
    <property type="match status" value="1"/>
</dbReference>
<comment type="catalytic activity">
    <reaction evidence="14 15">
        <text>2,5-diamino-6-hydroxy-4-(5-phosphoribosylamino)-pyrimidine + H2O + H(+) = 5-amino-6-(5-phospho-D-ribosylamino)uracil + NH4(+)</text>
        <dbReference type="Rhea" id="RHEA:21868"/>
        <dbReference type="ChEBI" id="CHEBI:15377"/>
        <dbReference type="ChEBI" id="CHEBI:15378"/>
        <dbReference type="ChEBI" id="CHEBI:28938"/>
        <dbReference type="ChEBI" id="CHEBI:58453"/>
        <dbReference type="ChEBI" id="CHEBI:58614"/>
        <dbReference type="EC" id="3.5.4.26"/>
    </reaction>
</comment>
<feature type="binding site" evidence="18">
    <location>
        <position position="77"/>
    </location>
    <ligand>
        <name>Zn(2+)</name>
        <dbReference type="ChEBI" id="CHEBI:29105"/>
        <note>catalytic</note>
    </ligand>
</feature>
<feature type="binding site" evidence="17">
    <location>
        <position position="206"/>
    </location>
    <ligand>
        <name>substrate</name>
    </ligand>
</feature>
<evidence type="ECO:0000256" key="12">
    <source>
        <dbReference type="ARBA" id="ARBA00023268"/>
    </source>
</evidence>
<dbReference type="Gene3D" id="3.40.140.10">
    <property type="entry name" value="Cytidine Deaminase, domain 2"/>
    <property type="match status" value="1"/>
</dbReference>
<dbReference type="InterPro" id="IPR011549">
    <property type="entry name" value="RibD_C"/>
</dbReference>
<evidence type="ECO:0000256" key="13">
    <source>
        <dbReference type="ARBA" id="ARBA00049861"/>
    </source>
</evidence>
<evidence type="ECO:0000259" key="19">
    <source>
        <dbReference type="PROSITE" id="PS51747"/>
    </source>
</evidence>
<keyword evidence="6 15" id="KW-0686">Riboflavin biosynthesis</keyword>
<dbReference type="InterPro" id="IPR050765">
    <property type="entry name" value="Riboflavin_Biosynth_HTPR"/>
</dbReference>
<dbReference type="SUPFAM" id="SSF53927">
    <property type="entry name" value="Cytidine deaminase-like"/>
    <property type="match status" value="1"/>
</dbReference>
<dbReference type="GO" id="GO:0008270">
    <property type="term" value="F:zinc ion binding"/>
    <property type="evidence" value="ECO:0007669"/>
    <property type="project" value="InterPro"/>
</dbReference>
<feature type="binding site" evidence="17">
    <location>
        <position position="202"/>
    </location>
    <ligand>
        <name>NADP(+)</name>
        <dbReference type="ChEBI" id="CHEBI:58349"/>
    </ligand>
</feature>
<feature type="binding site" evidence="17">
    <location>
        <position position="225"/>
    </location>
    <ligand>
        <name>NADP(+)</name>
        <dbReference type="ChEBI" id="CHEBI:58349"/>
    </ligand>
</feature>
<proteinExistence type="inferred from homology"/>
<evidence type="ECO:0000256" key="3">
    <source>
        <dbReference type="ARBA" id="ARBA00004910"/>
    </source>
</evidence>
<evidence type="ECO:0000256" key="4">
    <source>
        <dbReference type="ARBA" id="ARBA00005259"/>
    </source>
</evidence>
<dbReference type="AlphaFoldDB" id="A0A0S6UD25"/>
<evidence type="ECO:0000256" key="1">
    <source>
        <dbReference type="ARBA" id="ARBA00002151"/>
    </source>
</evidence>
<comment type="similarity">
    <text evidence="5 15">In the C-terminal section; belongs to the HTP reductase family.</text>
</comment>
<keyword evidence="11 15" id="KW-0560">Oxidoreductase</keyword>
<feature type="binding site" evidence="18">
    <location>
        <position position="86"/>
    </location>
    <ligand>
        <name>Zn(2+)</name>
        <dbReference type="ChEBI" id="CHEBI:29105"/>
        <note>catalytic</note>
    </ligand>
</feature>
<evidence type="ECO:0000256" key="18">
    <source>
        <dbReference type="PIRSR" id="PIRSR006769-3"/>
    </source>
</evidence>
<evidence type="ECO:0000256" key="17">
    <source>
        <dbReference type="PIRSR" id="PIRSR006769-2"/>
    </source>
</evidence>
<keyword evidence="8 15" id="KW-0378">Hydrolase</keyword>
<evidence type="ECO:0000256" key="11">
    <source>
        <dbReference type="ARBA" id="ARBA00023002"/>
    </source>
</evidence>
<dbReference type="InterPro" id="IPR002125">
    <property type="entry name" value="CMP_dCMP_dom"/>
</dbReference>
<accession>A0A0S6UD25</accession>
<name>A0A0S6UD25_NEOTH</name>
<dbReference type="InterPro" id="IPR004794">
    <property type="entry name" value="Eubact_RibD"/>
</dbReference>
<evidence type="ECO:0000256" key="15">
    <source>
        <dbReference type="PIRNR" id="PIRNR006769"/>
    </source>
</evidence>
<protein>
    <recommendedName>
        <fullName evidence="15">Riboflavin biosynthesis protein RibD</fullName>
    </recommendedName>
    <domain>
        <recommendedName>
            <fullName evidence="15">Diaminohydroxyphosphoribosylaminopyrimidine deaminase</fullName>
            <shortName evidence="15">DRAP deaminase</shortName>
            <ecNumber evidence="15">3.5.4.26</ecNumber>
        </recommendedName>
        <alternativeName>
            <fullName evidence="15">Riboflavin-specific deaminase</fullName>
        </alternativeName>
    </domain>
    <domain>
        <recommendedName>
            <fullName evidence="15">5-amino-6-(5-phosphoribosylamino)uracil reductase</fullName>
            <ecNumber evidence="15">1.1.1.193</ecNumber>
        </recommendedName>
        <alternativeName>
            <fullName evidence="15">HTP reductase</fullName>
        </alternativeName>
    </domain>
</protein>
<evidence type="ECO:0000256" key="7">
    <source>
        <dbReference type="ARBA" id="ARBA00022723"/>
    </source>
</evidence>
<dbReference type="Pfam" id="PF00383">
    <property type="entry name" value="dCMP_cyt_deam_1"/>
    <property type="match status" value="1"/>
</dbReference>
<dbReference type="RefSeq" id="WP_025774354.1">
    <property type="nucleotide sequence ID" value="NZ_DF238840.1"/>
</dbReference>
<dbReference type="PROSITE" id="PS00903">
    <property type="entry name" value="CYT_DCMP_DEAMINASES_1"/>
    <property type="match status" value="1"/>
</dbReference>
<keyword evidence="12" id="KW-0511">Multifunctional enzyme</keyword>
<keyword evidence="10 15" id="KW-0521">NADP</keyword>
<feature type="binding site" evidence="17">
    <location>
        <position position="209"/>
    </location>
    <ligand>
        <name>substrate</name>
    </ligand>
</feature>
<evidence type="ECO:0000256" key="16">
    <source>
        <dbReference type="PIRSR" id="PIRSR006769-1"/>
    </source>
</evidence>
<dbReference type="CDD" id="cd01284">
    <property type="entry name" value="Riboflavin_deaminase-reductase"/>
    <property type="match status" value="1"/>
</dbReference>
<evidence type="ECO:0000256" key="2">
    <source>
        <dbReference type="ARBA" id="ARBA00004882"/>
    </source>
</evidence>
<evidence type="ECO:0000256" key="10">
    <source>
        <dbReference type="ARBA" id="ARBA00022857"/>
    </source>
</evidence>
<dbReference type="NCBIfam" id="TIGR00326">
    <property type="entry name" value="eubact_ribD"/>
    <property type="match status" value="1"/>
</dbReference>
<comment type="catalytic activity">
    <reaction evidence="13 15">
        <text>5-amino-6-(5-phospho-D-ribitylamino)uracil + NADP(+) = 5-amino-6-(5-phospho-D-ribosylamino)uracil + NADPH + H(+)</text>
        <dbReference type="Rhea" id="RHEA:17845"/>
        <dbReference type="ChEBI" id="CHEBI:15378"/>
        <dbReference type="ChEBI" id="CHEBI:57783"/>
        <dbReference type="ChEBI" id="CHEBI:58349"/>
        <dbReference type="ChEBI" id="CHEBI:58421"/>
        <dbReference type="ChEBI" id="CHEBI:58453"/>
        <dbReference type="EC" id="1.1.1.193"/>
    </reaction>
</comment>
<dbReference type="EMBL" id="DF238840">
    <property type="protein sequence ID" value="GAF26645.1"/>
    <property type="molecule type" value="Genomic_DNA"/>
</dbReference>
<sequence>MQPQDAIFMARALELARQGLGRTSPNPTVGAVIVRDGQVVGEGYHQKAGTPHAEIHALRAAREKARGATLYVTLEPCCHYGRTPPCTEAIIAAGIKRVVAAMADPNPRVAGGGFRALSQAGIEVETGLLADEARRLNEAFIKYITTGRPWVTLKMALTLDGKIATRTGAARWITGPAARQRAHELRDIHDAILVGIGTVLADDPELTTRLPDGRGRDAIRVILDSHLRLPLNARVVNLQSEAPTLVVTTPSAPAAARENLAARGVEVLVLPEEDGRVAWQPLLAELARRQVTSILVEGGAEVNATALAAGIVDKVVAFIAPKIFGGREAPAPVGGLGVADPATAWKLEKLAVERCGEDIMLSGYLLKRGEEPCLPG</sequence>
<dbReference type="GO" id="GO:0008835">
    <property type="term" value="F:diaminohydroxyphosphoribosylaminopyrimidine deaminase activity"/>
    <property type="evidence" value="ECO:0007669"/>
    <property type="project" value="UniProtKB-EC"/>
</dbReference>
<feature type="binding site" evidence="18">
    <location>
        <position position="52"/>
    </location>
    <ligand>
        <name>Zn(2+)</name>
        <dbReference type="ChEBI" id="CHEBI:29105"/>
        <note>catalytic</note>
    </ligand>
</feature>
<dbReference type="PANTHER" id="PTHR38011">
    <property type="entry name" value="DIHYDROFOLATE REDUCTASE FAMILY PROTEIN (AFU_ORTHOLOGUE AFUA_8G06820)"/>
    <property type="match status" value="1"/>
</dbReference>
<dbReference type="GO" id="GO:0050661">
    <property type="term" value="F:NADP binding"/>
    <property type="evidence" value="ECO:0007669"/>
    <property type="project" value="InterPro"/>
</dbReference>
<feature type="binding site" evidence="17">
    <location>
        <position position="156"/>
    </location>
    <ligand>
        <name>NADP(+)</name>
        <dbReference type="ChEBI" id="CHEBI:58349"/>
    </ligand>
</feature>
<feature type="binding site" evidence="17">
    <location>
        <position position="297"/>
    </location>
    <ligand>
        <name>substrate</name>
    </ligand>
</feature>
<keyword evidence="7 15" id="KW-0479">Metal-binding</keyword>
<organism evidence="20">
    <name type="scientific">Moorella thermoacetica Y72</name>
    <dbReference type="NCBI Taxonomy" id="1325331"/>
    <lineage>
        <taxon>Bacteria</taxon>
        <taxon>Bacillati</taxon>
        <taxon>Bacillota</taxon>
        <taxon>Clostridia</taxon>
        <taxon>Neomoorellales</taxon>
        <taxon>Neomoorellaceae</taxon>
        <taxon>Neomoorella</taxon>
    </lineage>
</organism>
<dbReference type="Gene3D" id="3.40.430.10">
    <property type="entry name" value="Dihydrofolate Reductase, subunit A"/>
    <property type="match status" value="1"/>
</dbReference>
<dbReference type="PANTHER" id="PTHR38011:SF7">
    <property type="entry name" value="2,5-DIAMINO-6-RIBOSYLAMINO-4(3H)-PYRIMIDINONE 5'-PHOSPHATE REDUCTASE"/>
    <property type="match status" value="1"/>
</dbReference>
<dbReference type="InterPro" id="IPR016193">
    <property type="entry name" value="Cytidine_deaminase-like"/>
</dbReference>
<dbReference type="UniPathway" id="UPA00275">
    <property type="reaction ID" value="UER00401"/>
</dbReference>
<comment type="function">
    <text evidence="1 15">Converts 2,5-diamino-6-(ribosylamino)-4(3h)-pyrimidinone 5'-phosphate into 5-amino-6-(ribosylamino)-2,4(1h,3h)-pyrimidinedione 5'-phosphate.</text>
</comment>
<dbReference type="PIRSF" id="PIRSF006769">
    <property type="entry name" value="RibD"/>
    <property type="match status" value="1"/>
</dbReference>
<dbReference type="NCBIfam" id="TIGR00227">
    <property type="entry name" value="ribD_Cterm"/>
    <property type="match status" value="1"/>
</dbReference>
<evidence type="ECO:0000256" key="8">
    <source>
        <dbReference type="ARBA" id="ARBA00022801"/>
    </source>
</evidence>
<dbReference type="Pfam" id="PF01872">
    <property type="entry name" value="RibD_C"/>
    <property type="match status" value="1"/>
</dbReference>
<feature type="domain" description="CMP/dCMP-type deaminase" evidence="19">
    <location>
        <begin position="3"/>
        <end position="125"/>
    </location>
</feature>
<reference evidence="20" key="1">
    <citation type="journal article" date="2014" name="Gene">
        <title>Genome-guided analysis of transformation efficiency and carbon dioxide assimilation by Moorella thermoacetica Y72.</title>
        <authorList>
            <person name="Tsukahara K."/>
            <person name="Kita A."/>
            <person name="Nakashimada Y."/>
            <person name="Hoshino T."/>
            <person name="Murakami K."/>
        </authorList>
    </citation>
    <scope>NUCLEOTIDE SEQUENCE [LARGE SCALE GENOMIC DNA]</scope>
    <source>
        <strain evidence="20">Y72</strain>
    </source>
</reference>
<dbReference type="SUPFAM" id="SSF53597">
    <property type="entry name" value="Dihydrofolate reductase-like"/>
    <property type="match status" value="1"/>
</dbReference>
<evidence type="ECO:0000313" key="20">
    <source>
        <dbReference type="EMBL" id="GAF26645.1"/>
    </source>
</evidence>
<dbReference type="Proteomes" id="UP000063718">
    <property type="component" value="Unassembled WGS sequence"/>
</dbReference>
<keyword evidence="9 15" id="KW-0862">Zinc</keyword>
<evidence type="ECO:0000256" key="9">
    <source>
        <dbReference type="ARBA" id="ARBA00022833"/>
    </source>
</evidence>
<evidence type="ECO:0000256" key="6">
    <source>
        <dbReference type="ARBA" id="ARBA00022619"/>
    </source>
</evidence>
<comment type="cofactor">
    <cofactor evidence="15 18">
        <name>Zn(2+)</name>
        <dbReference type="ChEBI" id="CHEBI:29105"/>
    </cofactor>
    <text evidence="15 18">Binds 1 zinc ion.</text>
</comment>
<comment type="pathway">
    <text evidence="2 15">Cofactor biosynthesis; riboflavin biosynthesis; 5-amino-6-(D-ribitylamino)uracil from GTP: step 2/4.</text>
</comment>
<comment type="pathway">
    <text evidence="3 15">Cofactor biosynthesis; riboflavin biosynthesis; 5-amino-6-(D-ribitylamino)uracil from GTP: step 3/4.</text>
</comment>
<feature type="binding site" evidence="17">
    <location>
        <position position="198"/>
    </location>
    <ligand>
        <name>NADP(+)</name>
        <dbReference type="ChEBI" id="CHEBI:58349"/>
    </ligand>
</feature>
<comment type="similarity">
    <text evidence="4 15">In the N-terminal section; belongs to the cytidine and deoxycytidylate deaminase family.</text>
</comment>
<dbReference type="GO" id="GO:0009231">
    <property type="term" value="P:riboflavin biosynthetic process"/>
    <property type="evidence" value="ECO:0007669"/>
    <property type="project" value="UniProtKB-UniPathway"/>
</dbReference>
<evidence type="ECO:0000256" key="14">
    <source>
        <dbReference type="ARBA" id="ARBA00049886"/>
    </source>
</evidence>
<dbReference type="EC" id="1.1.1.193" evidence="15"/>
<dbReference type="InterPro" id="IPR024072">
    <property type="entry name" value="DHFR-like_dom_sf"/>
</dbReference>
<evidence type="ECO:0000256" key="5">
    <source>
        <dbReference type="ARBA" id="ARBA00007417"/>
    </source>
</evidence>
<dbReference type="EC" id="3.5.4.26" evidence="15"/>
<dbReference type="InterPro" id="IPR002734">
    <property type="entry name" value="RibDG_C"/>
</dbReference>
<dbReference type="PROSITE" id="PS51747">
    <property type="entry name" value="CYT_DCMP_DEAMINASES_2"/>
    <property type="match status" value="1"/>
</dbReference>
<feature type="binding site" evidence="17">
    <location>
        <position position="172"/>
    </location>
    <ligand>
        <name>NADP(+)</name>
        <dbReference type="ChEBI" id="CHEBI:58349"/>
    </ligand>
</feature>
<dbReference type="GO" id="GO:0008703">
    <property type="term" value="F:5-amino-6-(5-phosphoribosylamino)uracil reductase activity"/>
    <property type="evidence" value="ECO:0007669"/>
    <property type="project" value="UniProtKB-EC"/>
</dbReference>
<feature type="active site" description="Proton donor" evidence="16">
    <location>
        <position position="54"/>
    </location>
</feature>